<dbReference type="OrthoDB" id="1041092at2"/>
<proteinExistence type="predicted"/>
<dbReference type="PROSITE" id="PS51257">
    <property type="entry name" value="PROKAR_LIPOPROTEIN"/>
    <property type="match status" value="1"/>
</dbReference>
<organism evidence="2 3">
    <name type="scientific">Marinifilum breve</name>
    <dbReference type="NCBI Taxonomy" id="2184082"/>
    <lineage>
        <taxon>Bacteria</taxon>
        <taxon>Pseudomonadati</taxon>
        <taxon>Bacteroidota</taxon>
        <taxon>Bacteroidia</taxon>
        <taxon>Marinilabiliales</taxon>
        <taxon>Marinifilaceae</taxon>
    </lineage>
</organism>
<dbReference type="SUPFAM" id="SSF50969">
    <property type="entry name" value="YVTN repeat-like/Quinoprotein amine dehydrogenase"/>
    <property type="match status" value="1"/>
</dbReference>
<comment type="caution">
    <text evidence="2">The sequence shown here is derived from an EMBL/GenBank/DDBJ whole genome shotgun (WGS) entry which is preliminary data.</text>
</comment>
<keyword evidence="3" id="KW-1185">Reference proteome</keyword>
<dbReference type="Pfam" id="PF16819">
    <property type="entry name" value="DUF5074"/>
    <property type="match status" value="1"/>
</dbReference>
<dbReference type="AlphaFoldDB" id="A0A2V4A2R0"/>
<dbReference type="InterPro" id="IPR011044">
    <property type="entry name" value="Quino_amine_DH_bsu"/>
</dbReference>
<accession>A0A2V4A2R0</accession>
<name>A0A2V4A2R0_9BACT</name>
<dbReference type="InterPro" id="IPR031815">
    <property type="entry name" value="DUF5074"/>
</dbReference>
<gene>
    <name evidence="2" type="ORF">DF185_01635</name>
</gene>
<dbReference type="Gene3D" id="2.130.10.10">
    <property type="entry name" value="YVTN repeat-like/Quinoprotein amine dehydrogenase"/>
    <property type="match status" value="1"/>
</dbReference>
<keyword evidence="1" id="KW-0732">Signal</keyword>
<evidence type="ECO:0008006" key="4">
    <source>
        <dbReference type="Google" id="ProtNLM"/>
    </source>
</evidence>
<sequence>MINLRKWTWALLLALSTFIIACSNENDELLTELNADLQESQSGVKSSGPYSNGVLIVNEGWFGHENGSINHWDGISNTIEHKVYAKENPGKQLGVTTQYAGIQNGHLYLVSKGYNTQKGNVVIANSQTLKHEGTIELPTGQCRAFVALNNNVGYLSTGGVGTANGSGIYRVDLRNYRIDKAVKGVGNSEVGNMLTASNKLFALRQNQLLIVDISSNKLSYSIPLSGKAGGMVKDKDGNLWIAAQRELLKVNPQTMGVDRIPLSVSVNPSFGWAWNAGSLTYSRSNNTLYFVKEGGWAPRQVACYHINTNQTQTLFSIDSDYQIYGAGTYVDPVSNKLYVTAIKGWGQDGKYNRLYVYSLDGTQEKVLNYQHFYFSALCVANE</sequence>
<feature type="signal peptide" evidence="1">
    <location>
        <begin position="1"/>
        <end position="21"/>
    </location>
</feature>
<dbReference type="EMBL" id="QFLI01000001">
    <property type="protein sequence ID" value="PXY02818.1"/>
    <property type="molecule type" value="Genomic_DNA"/>
</dbReference>
<protein>
    <recommendedName>
        <fullName evidence="4">DUF5074 domain-containing protein</fullName>
    </recommendedName>
</protein>
<reference evidence="2 3" key="1">
    <citation type="submission" date="2018-05" db="EMBL/GenBank/DDBJ databases">
        <title>Marinifilum breve JC075T sp. nov., a marine bacterium isolated from Yongle Blue Hole in the South China Sea.</title>
        <authorList>
            <person name="Fu T."/>
        </authorList>
    </citation>
    <scope>NUCLEOTIDE SEQUENCE [LARGE SCALE GENOMIC DNA]</scope>
    <source>
        <strain evidence="2 3">JC075</strain>
    </source>
</reference>
<feature type="chain" id="PRO_5016112035" description="DUF5074 domain-containing protein" evidence="1">
    <location>
        <begin position="22"/>
        <end position="382"/>
    </location>
</feature>
<evidence type="ECO:0000313" key="2">
    <source>
        <dbReference type="EMBL" id="PXY02818.1"/>
    </source>
</evidence>
<dbReference type="RefSeq" id="WP_110358977.1">
    <property type="nucleotide sequence ID" value="NZ_QFLI01000001.1"/>
</dbReference>
<evidence type="ECO:0000313" key="3">
    <source>
        <dbReference type="Proteomes" id="UP000248079"/>
    </source>
</evidence>
<evidence type="ECO:0000256" key="1">
    <source>
        <dbReference type="SAM" id="SignalP"/>
    </source>
</evidence>
<dbReference type="InterPro" id="IPR015943">
    <property type="entry name" value="WD40/YVTN_repeat-like_dom_sf"/>
</dbReference>
<dbReference type="Proteomes" id="UP000248079">
    <property type="component" value="Unassembled WGS sequence"/>
</dbReference>